<dbReference type="PANTHER" id="PTHR47959:SF13">
    <property type="entry name" value="ATP-DEPENDENT RNA HELICASE RHLE"/>
    <property type="match status" value="1"/>
</dbReference>
<proteinExistence type="predicted"/>
<name>A0A2J7ZLS0_9CHLO</name>
<dbReference type="SMART" id="SM00490">
    <property type="entry name" value="HELICc"/>
    <property type="match status" value="1"/>
</dbReference>
<dbReference type="Pfam" id="PF00271">
    <property type="entry name" value="Helicase_C"/>
    <property type="match status" value="1"/>
</dbReference>
<dbReference type="Gene3D" id="3.40.50.300">
    <property type="entry name" value="P-loop containing nucleotide triphosphate hydrolases"/>
    <property type="match status" value="1"/>
</dbReference>
<dbReference type="InterPro" id="IPR050079">
    <property type="entry name" value="DEAD_box_RNA_helicase"/>
</dbReference>
<evidence type="ECO:0000256" key="3">
    <source>
        <dbReference type="ARBA" id="ARBA00022806"/>
    </source>
</evidence>
<evidence type="ECO:0000313" key="6">
    <source>
        <dbReference type="EMBL" id="PNH01214.1"/>
    </source>
</evidence>
<feature type="domain" description="Helicase C-terminal" evidence="5">
    <location>
        <begin position="59"/>
        <end position="266"/>
    </location>
</feature>
<dbReference type="EMBL" id="PGGS01000976">
    <property type="protein sequence ID" value="PNH01214.1"/>
    <property type="molecule type" value="Genomic_DNA"/>
</dbReference>
<dbReference type="PANTHER" id="PTHR47959">
    <property type="entry name" value="ATP-DEPENDENT RNA HELICASE RHLE-RELATED"/>
    <property type="match status" value="1"/>
</dbReference>
<dbReference type="AlphaFoldDB" id="A0A2J7ZLS0"/>
<gene>
    <name evidence="6" type="ORF">TSOC_012911</name>
</gene>
<evidence type="ECO:0000256" key="4">
    <source>
        <dbReference type="ARBA" id="ARBA00022840"/>
    </source>
</evidence>
<protein>
    <submittedName>
        <fullName evidence="6">ATP-dependent RNA helicase DDX1</fullName>
    </submittedName>
</protein>
<dbReference type="GO" id="GO:0005524">
    <property type="term" value="F:ATP binding"/>
    <property type="evidence" value="ECO:0007669"/>
    <property type="project" value="UniProtKB-KW"/>
</dbReference>
<evidence type="ECO:0000256" key="2">
    <source>
        <dbReference type="ARBA" id="ARBA00022801"/>
    </source>
</evidence>
<dbReference type="GO" id="GO:0016787">
    <property type="term" value="F:hydrolase activity"/>
    <property type="evidence" value="ECO:0007669"/>
    <property type="project" value="UniProtKB-KW"/>
</dbReference>
<dbReference type="PROSITE" id="PS51194">
    <property type="entry name" value="HELICASE_CTER"/>
    <property type="match status" value="1"/>
</dbReference>
<keyword evidence="4" id="KW-0067">ATP-binding</keyword>
<dbReference type="InterPro" id="IPR001650">
    <property type="entry name" value="Helicase_C-like"/>
</dbReference>
<organism evidence="6 7">
    <name type="scientific">Tetrabaena socialis</name>
    <dbReference type="NCBI Taxonomy" id="47790"/>
    <lineage>
        <taxon>Eukaryota</taxon>
        <taxon>Viridiplantae</taxon>
        <taxon>Chlorophyta</taxon>
        <taxon>core chlorophytes</taxon>
        <taxon>Chlorophyceae</taxon>
        <taxon>CS clade</taxon>
        <taxon>Chlamydomonadales</taxon>
        <taxon>Tetrabaenaceae</taxon>
        <taxon>Tetrabaena</taxon>
    </lineage>
</organism>
<comment type="caution">
    <text evidence="6">The sequence shown here is derived from an EMBL/GenBank/DDBJ whole genome shotgun (WGS) entry which is preliminary data.</text>
</comment>
<evidence type="ECO:0000259" key="5">
    <source>
        <dbReference type="PROSITE" id="PS51194"/>
    </source>
</evidence>
<dbReference type="GO" id="GO:0005829">
    <property type="term" value="C:cytosol"/>
    <property type="evidence" value="ECO:0007669"/>
    <property type="project" value="TreeGrafter"/>
</dbReference>
<dbReference type="Proteomes" id="UP000236333">
    <property type="component" value="Unassembled WGS sequence"/>
</dbReference>
<accession>A0A2J7ZLS0</accession>
<evidence type="ECO:0000256" key="1">
    <source>
        <dbReference type="ARBA" id="ARBA00022741"/>
    </source>
</evidence>
<keyword evidence="1" id="KW-0547">Nucleotide-binding</keyword>
<dbReference type="SUPFAM" id="SSF52540">
    <property type="entry name" value="P-loop containing nucleoside triphosphate hydrolases"/>
    <property type="match status" value="1"/>
</dbReference>
<evidence type="ECO:0000313" key="7">
    <source>
        <dbReference type="Proteomes" id="UP000236333"/>
    </source>
</evidence>
<dbReference type="InterPro" id="IPR027417">
    <property type="entry name" value="P-loop_NTPase"/>
</dbReference>
<sequence>MFAQAHQSVRVDPREDRSWLQSQPEVFTDGCHALDRVAAAASLSREAASEGTKRLKQRLLQRLIDTLKMEQCLIFCRTNHDCDQLERFMNALGGGGGGGGSGFRGKKESGKENPYSCVVLAGARSMDERRAALAAFKEGDVRFLIATDVAARGIDIRELPYVINMTLPDKSEDYIHRVGRVGRADTLGLAISLVGAVPEKVWYCSVKGLKPWTAPDASNTRTNDKGGHTIWYDEPSLLTAIEARLSRPIPALGDDLSLPPQLAQRTVAGGEQYGQHRGGGVSKEVSEHLDAIAQNVSHLASLEWRVQSSFLRLKQRWQGAQG</sequence>
<keyword evidence="7" id="KW-1185">Reference proteome</keyword>
<dbReference type="GO" id="GO:0003724">
    <property type="term" value="F:RNA helicase activity"/>
    <property type="evidence" value="ECO:0007669"/>
    <property type="project" value="TreeGrafter"/>
</dbReference>
<dbReference type="CDD" id="cd18787">
    <property type="entry name" value="SF2_C_DEAD"/>
    <property type="match status" value="1"/>
</dbReference>
<reference evidence="6 7" key="1">
    <citation type="journal article" date="2017" name="Mol. Biol. Evol.">
        <title>The 4-celled Tetrabaena socialis nuclear genome reveals the essential components for genetic control of cell number at the origin of multicellularity in the volvocine lineage.</title>
        <authorList>
            <person name="Featherston J."/>
            <person name="Arakaki Y."/>
            <person name="Hanschen E.R."/>
            <person name="Ferris P.J."/>
            <person name="Michod R.E."/>
            <person name="Olson B.J.S.C."/>
            <person name="Nozaki H."/>
            <person name="Durand P.M."/>
        </authorList>
    </citation>
    <scope>NUCLEOTIDE SEQUENCE [LARGE SCALE GENOMIC DNA]</scope>
    <source>
        <strain evidence="6 7">NIES-571</strain>
    </source>
</reference>
<keyword evidence="3 6" id="KW-0347">Helicase</keyword>
<keyword evidence="2" id="KW-0378">Hydrolase</keyword>
<dbReference type="OrthoDB" id="1735at2759"/>